<reference evidence="2 3" key="1">
    <citation type="submission" date="2019-09" db="EMBL/GenBank/DDBJ databases">
        <title>The hologenome of the rock-dwelling lichen Lasallia pustulata.</title>
        <authorList>
            <person name="Greshake Tzovaras B."/>
            <person name="Segers F."/>
            <person name="Bicker A."/>
            <person name="Dal Grande F."/>
            <person name="Otte J."/>
            <person name="Hankeln T."/>
            <person name="Schmitt I."/>
            <person name="Ebersberger I."/>
        </authorList>
    </citation>
    <scope>NUCLEOTIDE SEQUENCE [LARGE SCALE GENOMIC DNA]</scope>
    <source>
        <strain evidence="2">A1-1</strain>
    </source>
</reference>
<sequence length="232" mass="26981">MPIEITPLTEADIPGAIDTIQQAFTEDPYNRWVFNDRSTFSLARNRVSLRIRCLWGIHNALFFVAKDTSSDDKDKVLGTAMWMPPRPAGEQESWDEWIQAWWLWLRQVGMNAWWGRGGLNVKRYYIWKTTQALVQKSIWTDPQGYYFCNIVTVLPSEQGKGIGKLLFKAVTDRADAEGRRCYLESSRDEPNVKIYEKLGFKMIKEMECDDDGEACKLFCMIRQPQPTKHDAR</sequence>
<protein>
    <submittedName>
        <fullName evidence="2">Acyl-N-acyltransferase</fullName>
    </submittedName>
</protein>
<name>A0A5M8PIG9_9LECA</name>
<comment type="caution">
    <text evidence="2">The sequence shown here is derived from an EMBL/GenBank/DDBJ whole genome shotgun (WGS) entry which is preliminary data.</text>
</comment>
<dbReference type="EMBL" id="VXIT01000013">
    <property type="protein sequence ID" value="KAA6408412.1"/>
    <property type="molecule type" value="Genomic_DNA"/>
</dbReference>
<gene>
    <name evidence="2" type="ORF">FRX48_07494</name>
</gene>
<dbReference type="InterPro" id="IPR016181">
    <property type="entry name" value="Acyl_CoA_acyltransferase"/>
</dbReference>
<feature type="domain" description="N-acetyltransferase" evidence="1">
    <location>
        <begin position="66"/>
        <end position="222"/>
    </location>
</feature>
<dbReference type="AlphaFoldDB" id="A0A5M8PIG9"/>
<dbReference type="InterPro" id="IPR000182">
    <property type="entry name" value="GNAT_dom"/>
</dbReference>
<dbReference type="InterPro" id="IPR052523">
    <property type="entry name" value="Trichothecene_AcTrans"/>
</dbReference>
<evidence type="ECO:0000313" key="3">
    <source>
        <dbReference type="Proteomes" id="UP000324767"/>
    </source>
</evidence>
<accession>A0A5M8PIG9</accession>
<dbReference type="OrthoDB" id="512662at2759"/>
<dbReference type="PANTHER" id="PTHR42791:SF4">
    <property type="entry name" value="ACETYLTRANSFERASE, GNAT FAMILY FAMILY (AFU_ORTHOLOGUE AFUA_4G09540)-RELATED"/>
    <property type="match status" value="1"/>
</dbReference>
<dbReference type="Proteomes" id="UP000324767">
    <property type="component" value="Unassembled WGS sequence"/>
</dbReference>
<dbReference type="PANTHER" id="PTHR42791">
    <property type="entry name" value="GNAT FAMILY ACETYLTRANSFERASE"/>
    <property type="match status" value="1"/>
</dbReference>
<keyword evidence="2" id="KW-0808">Transferase</keyword>
<dbReference type="Gene3D" id="3.40.630.30">
    <property type="match status" value="1"/>
</dbReference>
<organism evidence="2 3">
    <name type="scientific">Lasallia pustulata</name>
    <dbReference type="NCBI Taxonomy" id="136370"/>
    <lineage>
        <taxon>Eukaryota</taxon>
        <taxon>Fungi</taxon>
        <taxon>Dikarya</taxon>
        <taxon>Ascomycota</taxon>
        <taxon>Pezizomycotina</taxon>
        <taxon>Lecanoromycetes</taxon>
        <taxon>OSLEUM clade</taxon>
        <taxon>Umbilicariomycetidae</taxon>
        <taxon>Umbilicariales</taxon>
        <taxon>Umbilicariaceae</taxon>
        <taxon>Lasallia</taxon>
    </lineage>
</organism>
<dbReference type="CDD" id="cd04301">
    <property type="entry name" value="NAT_SF"/>
    <property type="match status" value="1"/>
</dbReference>
<dbReference type="Pfam" id="PF13508">
    <property type="entry name" value="Acetyltransf_7"/>
    <property type="match status" value="1"/>
</dbReference>
<dbReference type="SUPFAM" id="SSF55729">
    <property type="entry name" value="Acyl-CoA N-acyltransferases (Nat)"/>
    <property type="match status" value="1"/>
</dbReference>
<dbReference type="PROSITE" id="PS51186">
    <property type="entry name" value="GNAT"/>
    <property type="match status" value="1"/>
</dbReference>
<dbReference type="GO" id="GO:0016747">
    <property type="term" value="F:acyltransferase activity, transferring groups other than amino-acyl groups"/>
    <property type="evidence" value="ECO:0007669"/>
    <property type="project" value="InterPro"/>
</dbReference>
<keyword evidence="2" id="KW-0012">Acyltransferase</keyword>
<evidence type="ECO:0000259" key="1">
    <source>
        <dbReference type="PROSITE" id="PS51186"/>
    </source>
</evidence>
<proteinExistence type="predicted"/>
<evidence type="ECO:0000313" key="2">
    <source>
        <dbReference type="EMBL" id="KAA6408412.1"/>
    </source>
</evidence>